<dbReference type="AlphaFoldDB" id="D9QT89"/>
<dbReference type="RefSeq" id="WP_013279032.1">
    <property type="nucleotide sequence ID" value="NC_014378.1"/>
</dbReference>
<dbReference type="OrthoDB" id="9800516at2"/>
<dbReference type="InterPro" id="IPR029062">
    <property type="entry name" value="Class_I_gatase-like"/>
</dbReference>
<dbReference type="MEROPS" id="C56.975"/>
<sequence length="221" mass="23735">MAKVGVLLSGCGVQDGSEIHEAVLTMLHLDKNGQEIIPIAPNILQSQVIDHLTGDEMERENRDVLVEAARIARGDIRTIKAEVTDQLDGLILPGGAGAVKNLTNYALMPEECKINQQTEQLIIEMIETNRPVGAICIAPLVVARALADTDQQPKVTVGAASEPAKYIEDKLDAVHVEAAVDEVVVDDELKILTTPAYMLAESIAEAEEGIAKLVARMADLI</sequence>
<dbReference type="PANTHER" id="PTHR10224">
    <property type="entry name" value="ES1 PROTEIN HOMOLOG, MITOCHONDRIAL"/>
    <property type="match status" value="1"/>
</dbReference>
<dbReference type="Gene3D" id="3.40.50.880">
    <property type="match status" value="1"/>
</dbReference>
<dbReference type="Proteomes" id="UP000001661">
    <property type="component" value="Chromosome"/>
</dbReference>
<dbReference type="HOGENOM" id="CLU_072952_1_0_9"/>
<evidence type="ECO:0000259" key="1">
    <source>
        <dbReference type="Pfam" id="PF01965"/>
    </source>
</evidence>
<dbReference type="EMBL" id="CP002105">
    <property type="protein sequence ID" value="ADL13589.1"/>
    <property type="molecule type" value="Genomic_DNA"/>
</dbReference>
<protein>
    <submittedName>
        <fullName evidence="2">ThiJ/PfpI domain protein</fullName>
    </submittedName>
</protein>
<dbReference type="NCBIfam" id="NF008747">
    <property type="entry name" value="PRK11780.1"/>
    <property type="match status" value="1"/>
</dbReference>
<accession>D9QT89</accession>
<dbReference type="KEGG" id="aar:Acear_2099"/>
<dbReference type="PANTHER" id="PTHR10224:SF12">
    <property type="entry name" value="GLYOXALASE ELBB"/>
    <property type="match status" value="1"/>
</dbReference>
<evidence type="ECO:0000313" key="3">
    <source>
        <dbReference type="Proteomes" id="UP000001661"/>
    </source>
</evidence>
<gene>
    <name evidence="2" type="ordered locus">Acear_2099</name>
</gene>
<keyword evidence="3" id="KW-1185">Reference proteome</keyword>
<dbReference type="InterPro" id="IPR002818">
    <property type="entry name" value="DJ-1/PfpI"/>
</dbReference>
<reference evidence="2 3" key="1">
    <citation type="journal article" date="2010" name="Stand. Genomic Sci.">
        <title>Complete genome sequence of Acetohalobium arabaticum type strain (Z-7288).</title>
        <authorList>
            <person name="Sikorski J."/>
            <person name="Lapidus A."/>
            <person name="Chertkov O."/>
            <person name="Lucas S."/>
            <person name="Copeland A."/>
            <person name="Glavina Del Rio T."/>
            <person name="Nolan M."/>
            <person name="Tice H."/>
            <person name="Cheng J.F."/>
            <person name="Han C."/>
            <person name="Brambilla E."/>
            <person name="Pitluck S."/>
            <person name="Liolios K."/>
            <person name="Ivanova N."/>
            <person name="Mavromatis K."/>
            <person name="Mikhailova N."/>
            <person name="Pati A."/>
            <person name="Bruce D."/>
            <person name="Detter C."/>
            <person name="Tapia R."/>
            <person name="Goodwin L."/>
            <person name="Chen A."/>
            <person name="Palaniappan K."/>
            <person name="Land M."/>
            <person name="Hauser L."/>
            <person name="Chang Y.J."/>
            <person name="Jeffries C.D."/>
            <person name="Rohde M."/>
            <person name="Goker M."/>
            <person name="Spring S."/>
            <person name="Woyke T."/>
            <person name="Bristow J."/>
            <person name="Eisen J.A."/>
            <person name="Markowitz V."/>
            <person name="Hugenholtz P."/>
            <person name="Kyrpides N.C."/>
            <person name="Klenk H.P."/>
        </authorList>
    </citation>
    <scope>NUCLEOTIDE SEQUENCE [LARGE SCALE GENOMIC DNA]</scope>
    <source>
        <strain evidence="3">ATCC 49924 / DSM 5501 / Z-7288</strain>
    </source>
</reference>
<proteinExistence type="predicted"/>
<feature type="domain" description="DJ-1/PfpI" evidence="1">
    <location>
        <begin position="15"/>
        <end position="188"/>
    </location>
</feature>
<dbReference type="Pfam" id="PF01965">
    <property type="entry name" value="DJ-1_PfpI"/>
    <property type="match status" value="1"/>
</dbReference>
<evidence type="ECO:0000313" key="2">
    <source>
        <dbReference type="EMBL" id="ADL13589.1"/>
    </source>
</evidence>
<dbReference type="eggNOG" id="COG3155">
    <property type="taxonomic scope" value="Bacteria"/>
</dbReference>
<dbReference type="STRING" id="574087.Acear_2099"/>
<organism evidence="2 3">
    <name type="scientific">Acetohalobium arabaticum (strain ATCC 49924 / DSM 5501 / Z-7288)</name>
    <dbReference type="NCBI Taxonomy" id="574087"/>
    <lineage>
        <taxon>Bacteria</taxon>
        <taxon>Bacillati</taxon>
        <taxon>Bacillota</taxon>
        <taxon>Clostridia</taxon>
        <taxon>Halanaerobiales</taxon>
        <taxon>Halobacteroidaceae</taxon>
        <taxon>Acetohalobium</taxon>
    </lineage>
</organism>
<dbReference type="SUPFAM" id="SSF52317">
    <property type="entry name" value="Class I glutamine amidotransferase-like"/>
    <property type="match status" value="1"/>
</dbReference>
<name>D9QT89_ACEAZ</name>